<sequence length="119" mass="14174">MRNSRMEGILDGLWEELCGWTEWTRLYNEFLAVRGLCWKRRKERVRDRAWSAWIIDNVSFLTLQKPRRHPPRKIIETAESQGTSERSEKDEASIGNFPARGSRNRFFFHGDCNGRFKIL</sequence>
<feature type="region of interest" description="Disordered" evidence="1">
    <location>
        <begin position="71"/>
        <end position="102"/>
    </location>
</feature>
<protein>
    <submittedName>
        <fullName evidence="2">Uncharacterized protein</fullName>
    </submittedName>
</protein>
<evidence type="ECO:0000313" key="2">
    <source>
        <dbReference type="EMBL" id="KAA8546378.1"/>
    </source>
</evidence>
<dbReference type="EMBL" id="CM018032">
    <property type="protein sequence ID" value="KAA8546378.1"/>
    <property type="molecule type" value="Genomic_DNA"/>
</dbReference>
<accession>A0A5J5BUD0</accession>
<evidence type="ECO:0000256" key="1">
    <source>
        <dbReference type="SAM" id="MobiDB-lite"/>
    </source>
</evidence>
<dbReference type="Proteomes" id="UP000325577">
    <property type="component" value="Linkage Group LG1"/>
</dbReference>
<reference evidence="2 3" key="1">
    <citation type="submission" date="2019-09" db="EMBL/GenBank/DDBJ databases">
        <title>A chromosome-level genome assembly of the Chinese tupelo Nyssa sinensis.</title>
        <authorList>
            <person name="Yang X."/>
            <person name="Kang M."/>
            <person name="Yang Y."/>
            <person name="Xiong H."/>
            <person name="Wang M."/>
            <person name="Zhang Z."/>
            <person name="Wang Z."/>
            <person name="Wu H."/>
            <person name="Ma T."/>
            <person name="Liu J."/>
            <person name="Xi Z."/>
        </authorList>
    </citation>
    <scope>NUCLEOTIDE SEQUENCE [LARGE SCALE GENOMIC DNA]</scope>
    <source>
        <strain evidence="2">J267</strain>
        <tissue evidence="2">Leaf</tissue>
    </source>
</reference>
<proteinExistence type="predicted"/>
<organism evidence="2 3">
    <name type="scientific">Nyssa sinensis</name>
    <dbReference type="NCBI Taxonomy" id="561372"/>
    <lineage>
        <taxon>Eukaryota</taxon>
        <taxon>Viridiplantae</taxon>
        <taxon>Streptophyta</taxon>
        <taxon>Embryophyta</taxon>
        <taxon>Tracheophyta</taxon>
        <taxon>Spermatophyta</taxon>
        <taxon>Magnoliopsida</taxon>
        <taxon>eudicotyledons</taxon>
        <taxon>Gunneridae</taxon>
        <taxon>Pentapetalae</taxon>
        <taxon>asterids</taxon>
        <taxon>Cornales</taxon>
        <taxon>Nyssaceae</taxon>
        <taxon>Nyssa</taxon>
    </lineage>
</organism>
<evidence type="ECO:0000313" key="3">
    <source>
        <dbReference type="Proteomes" id="UP000325577"/>
    </source>
</evidence>
<keyword evidence="3" id="KW-1185">Reference proteome</keyword>
<name>A0A5J5BUD0_9ASTE</name>
<dbReference type="AlphaFoldDB" id="A0A5J5BUD0"/>
<gene>
    <name evidence="2" type="ORF">F0562_002883</name>
</gene>